<reference evidence="1" key="1">
    <citation type="submission" date="2022-10" db="EMBL/GenBank/DDBJ databases">
        <title>Genome Sequence of Xylaria curta.</title>
        <authorList>
            <person name="Buettner E."/>
        </authorList>
    </citation>
    <scope>NUCLEOTIDE SEQUENCE</scope>
    <source>
        <strain evidence="1">Babe10</strain>
    </source>
</reference>
<evidence type="ECO:0000313" key="1">
    <source>
        <dbReference type="EMBL" id="KAJ2987933.1"/>
    </source>
</evidence>
<name>A0ACC1P9U5_9PEZI</name>
<organism evidence="1 2">
    <name type="scientific">Xylaria curta</name>
    <dbReference type="NCBI Taxonomy" id="42375"/>
    <lineage>
        <taxon>Eukaryota</taxon>
        <taxon>Fungi</taxon>
        <taxon>Dikarya</taxon>
        <taxon>Ascomycota</taxon>
        <taxon>Pezizomycotina</taxon>
        <taxon>Sordariomycetes</taxon>
        <taxon>Xylariomycetidae</taxon>
        <taxon>Xylariales</taxon>
        <taxon>Xylariaceae</taxon>
        <taxon>Xylaria</taxon>
    </lineage>
</organism>
<protein>
    <submittedName>
        <fullName evidence="1">Uncharacterized protein</fullName>
    </submittedName>
</protein>
<keyword evidence="2" id="KW-1185">Reference proteome</keyword>
<gene>
    <name evidence="1" type="ORF">NUW58_g4240</name>
</gene>
<proteinExistence type="predicted"/>
<dbReference type="Proteomes" id="UP001143856">
    <property type="component" value="Unassembled WGS sequence"/>
</dbReference>
<evidence type="ECO:0000313" key="2">
    <source>
        <dbReference type="Proteomes" id="UP001143856"/>
    </source>
</evidence>
<sequence length="580" mass="64358">MGADLSVLSGRSHQVLGQSRELLERFRAAVKEHRATLQRAMDDEPPPPPCFVSFGMMVLDDITYPSPILRALAPRERRLYPGGPGYWATLGARLFNQGAKSSEVGYILVIGRDFPSRLRRMMRSWGVKTVIVRNRKFESTKARLDYTHRDSSLKIFEYTSKAFGTHPSFLKHNALIGAKAFHFVGTPTDYFRDMTNLISLRENEPDEKMCKPERLSDHMRLLLCIGVFALHYDKLLGFFSDKPDATPFSRQRVEHYARTFVDSGIGLDGLGVVLVNCGSQGTLYMNRNEKGWVTPFYADRLVRGDYTGTRAAFLGGYAIGFLQTADLRYACLYGMVAASFAFEQVGGPRLRLPTQEERLSINKPRLEELWNETDVWDRLAEYVRRDTEDGADEVTASRAVAENREAAMARLEDFAGGDHRADAKAKLQAILKKANKAKDKAKSKAAVKGEALARARRGVRALKAIFNFGASPDPRSTLITFSPFQSPCPSHILNILGDETPDAVLLSEEQVHTIVTPPADDPRPGPASDEVPLPAENRPGQTPTLTPGPAIETQSLQMSGALVSTSQDTTVHTPQDKQAD</sequence>
<comment type="caution">
    <text evidence="1">The sequence shown here is derived from an EMBL/GenBank/DDBJ whole genome shotgun (WGS) entry which is preliminary data.</text>
</comment>
<dbReference type="EMBL" id="JAPDGR010000720">
    <property type="protein sequence ID" value="KAJ2987933.1"/>
    <property type="molecule type" value="Genomic_DNA"/>
</dbReference>
<accession>A0ACC1P9U5</accession>